<dbReference type="SMART" id="SM00980">
    <property type="entry name" value="THAP"/>
    <property type="match status" value="1"/>
</dbReference>
<keyword evidence="3" id="KW-0862">Zinc</keyword>
<evidence type="ECO:0000256" key="1">
    <source>
        <dbReference type="ARBA" id="ARBA00022723"/>
    </source>
</evidence>
<organism evidence="8 9">
    <name type="scientific">Glossina pallidipes</name>
    <name type="common">Tsetse fly</name>
    <dbReference type="NCBI Taxonomy" id="7398"/>
    <lineage>
        <taxon>Eukaryota</taxon>
        <taxon>Metazoa</taxon>
        <taxon>Ecdysozoa</taxon>
        <taxon>Arthropoda</taxon>
        <taxon>Hexapoda</taxon>
        <taxon>Insecta</taxon>
        <taxon>Pterygota</taxon>
        <taxon>Neoptera</taxon>
        <taxon>Endopterygota</taxon>
        <taxon>Diptera</taxon>
        <taxon>Brachycera</taxon>
        <taxon>Muscomorpha</taxon>
        <taxon>Hippoboscoidea</taxon>
        <taxon>Glossinidae</taxon>
        <taxon>Glossina</taxon>
    </lineage>
</organism>
<keyword evidence="1" id="KW-0479">Metal-binding</keyword>
<dbReference type="AlphaFoldDB" id="A0A1B0ABS2"/>
<feature type="coiled-coil region" evidence="6">
    <location>
        <begin position="149"/>
        <end position="218"/>
    </location>
</feature>
<dbReference type="VEuPathDB" id="VectorBase:GPAI040472"/>
<sequence length="223" mass="25793">MVKTCIVRKCRNTYSPTVRRAIFKIPQNELKYYLELLRISNVKNKRYYICSDHFDPRYITNFANSSILSRGAIPTLNLDEMDQQLDKTACNTLGNTPIVQIELGNDLNKSSTSEWSMGNLEKKQNNASLENRMQNIACLENEMQNIPSLANVMQNITSLQNEMNIFKNEIEQLRNKIISLENENASLHNQNASLQNRNATLQNQYASLQNNLKIYQKDNRRAK</sequence>
<dbReference type="SMART" id="SM00692">
    <property type="entry name" value="DM3"/>
    <property type="match status" value="1"/>
</dbReference>
<protein>
    <recommendedName>
        <fullName evidence="7">THAP-type domain-containing protein</fullName>
    </recommendedName>
</protein>
<dbReference type="PROSITE" id="PS50950">
    <property type="entry name" value="ZF_THAP"/>
    <property type="match status" value="1"/>
</dbReference>
<dbReference type="InterPro" id="IPR006612">
    <property type="entry name" value="THAP_Znf"/>
</dbReference>
<evidence type="ECO:0000313" key="8">
    <source>
        <dbReference type="EnsemblMetazoa" id="GPAI040472-PA"/>
    </source>
</evidence>
<proteinExistence type="predicted"/>
<evidence type="ECO:0000259" key="7">
    <source>
        <dbReference type="PROSITE" id="PS50950"/>
    </source>
</evidence>
<evidence type="ECO:0000256" key="3">
    <source>
        <dbReference type="ARBA" id="ARBA00022833"/>
    </source>
</evidence>
<accession>A0A1B0ABS2</accession>
<feature type="domain" description="THAP-type" evidence="7">
    <location>
        <begin position="1"/>
        <end position="77"/>
    </location>
</feature>
<reference evidence="8" key="2">
    <citation type="submission" date="2020-05" db="UniProtKB">
        <authorList>
            <consortium name="EnsemblMetazoa"/>
        </authorList>
    </citation>
    <scope>IDENTIFICATION</scope>
    <source>
        <strain evidence="8">IAEA</strain>
    </source>
</reference>
<evidence type="ECO:0000313" key="9">
    <source>
        <dbReference type="Proteomes" id="UP000092445"/>
    </source>
</evidence>
<dbReference type="Proteomes" id="UP000092445">
    <property type="component" value="Unassembled WGS sequence"/>
</dbReference>
<keyword evidence="4 5" id="KW-0238">DNA-binding</keyword>
<name>A0A1B0ABS2_GLOPL</name>
<evidence type="ECO:0000256" key="2">
    <source>
        <dbReference type="ARBA" id="ARBA00022771"/>
    </source>
</evidence>
<evidence type="ECO:0000256" key="4">
    <source>
        <dbReference type="ARBA" id="ARBA00023125"/>
    </source>
</evidence>
<dbReference type="Pfam" id="PF05485">
    <property type="entry name" value="THAP"/>
    <property type="match status" value="1"/>
</dbReference>
<keyword evidence="2 5" id="KW-0863">Zinc-finger</keyword>
<evidence type="ECO:0000256" key="5">
    <source>
        <dbReference type="PROSITE-ProRule" id="PRU00309"/>
    </source>
</evidence>
<dbReference type="EnsemblMetazoa" id="GPAI040472-RA">
    <property type="protein sequence ID" value="GPAI040472-PA"/>
    <property type="gene ID" value="GPAI040472"/>
</dbReference>
<dbReference type="SUPFAM" id="SSF57716">
    <property type="entry name" value="Glucocorticoid receptor-like (DNA-binding domain)"/>
    <property type="match status" value="1"/>
</dbReference>
<reference evidence="9" key="1">
    <citation type="submission" date="2014-03" db="EMBL/GenBank/DDBJ databases">
        <authorList>
            <person name="Aksoy S."/>
            <person name="Warren W."/>
            <person name="Wilson R.K."/>
        </authorList>
    </citation>
    <scope>NUCLEOTIDE SEQUENCE [LARGE SCALE GENOMIC DNA]</scope>
    <source>
        <strain evidence="9">IAEA</strain>
    </source>
</reference>
<dbReference type="GO" id="GO:0008270">
    <property type="term" value="F:zinc ion binding"/>
    <property type="evidence" value="ECO:0007669"/>
    <property type="project" value="UniProtKB-KW"/>
</dbReference>
<dbReference type="GO" id="GO:0003677">
    <property type="term" value="F:DNA binding"/>
    <property type="evidence" value="ECO:0007669"/>
    <property type="project" value="UniProtKB-UniRule"/>
</dbReference>
<keyword evidence="9" id="KW-1185">Reference proteome</keyword>
<keyword evidence="6" id="KW-0175">Coiled coil</keyword>
<evidence type="ECO:0000256" key="6">
    <source>
        <dbReference type="SAM" id="Coils"/>
    </source>
</evidence>
<dbReference type="Gene3D" id="6.10.250.3110">
    <property type="match status" value="1"/>
</dbReference>